<name>A0ACB8A464_9AGAM</name>
<dbReference type="EMBL" id="MU267865">
    <property type="protein sequence ID" value="KAH7907849.1"/>
    <property type="molecule type" value="Genomic_DNA"/>
</dbReference>
<accession>A0ACB8A464</accession>
<dbReference type="Proteomes" id="UP000790377">
    <property type="component" value="Unassembled WGS sequence"/>
</dbReference>
<gene>
    <name evidence="1" type="ORF">BJ138DRAFT_1159067</name>
</gene>
<keyword evidence="2" id="KW-1185">Reference proteome</keyword>
<proteinExistence type="predicted"/>
<evidence type="ECO:0000313" key="2">
    <source>
        <dbReference type="Proteomes" id="UP000790377"/>
    </source>
</evidence>
<comment type="caution">
    <text evidence="1">The sequence shown here is derived from an EMBL/GenBank/DDBJ whole genome shotgun (WGS) entry which is preliminary data.</text>
</comment>
<protein>
    <submittedName>
        <fullName evidence="1">8-amino-7-oxononanoate synthase</fullName>
    </submittedName>
</protein>
<reference evidence="1" key="1">
    <citation type="journal article" date="2021" name="New Phytol.">
        <title>Evolutionary innovations through gain and loss of genes in the ectomycorrhizal Boletales.</title>
        <authorList>
            <person name="Wu G."/>
            <person name="Miyauchi S."/>
            <person name="Morin E."/>
            <person name="Kuo A."/>
            <person name="Drula E."/>
            <person name="Varga T."/>
            <person name="Kohler A."/>
            <person name="Feng B."/>
            <person name="Cao Y."/>
            <person name="Lipzen A."/>
            <person name="Daum C."/>
            <person name="Hundley H."/>
            <person name="Pangilinan J."/>
            <person name="Johnson J."/>
            <person name="Barry K."/>
            <person name="LaButti K."/>
            <person name="Ng V."/>
            <person name="Ahrendt S."/>
            <person name="Min B."/>
            <person name="Choi I.G."/>
            <person name="Park H."/>
            <person name="Plett J.M."/>
            <person name="Magnuson J."/>
            <person name="Spatafora J.W."/>
            <person name="Nagy L.G."/>
            <person name="Henrissat B."/>
            <person name="Grigoriev I.V."/>
            <person name="Yang Z.L."/>
            <person name="Xu J."/>
            <person name="Martin F.M."/>
        </authorList>
    </citation>
    <scope>NUCLEOTIDE SEQUENCE</scope>
    <source>
        <strain evidence="1">ATCC 28755</strain>
    </source>
</reference>
<evidence type="ECO:0000313" key="1">
    <source>
        <dbReference type="EMBL" id="KAH7907849.1"/>
    </source>
</evidence>
<organism evidence="1 2">
    <name type="scientific">Hygrophoropsis aurantiaca</name>
    <dbReference type="NCBI Taxonomy" id="72124"/>
    <lineage>
        <taxon>Eukaryota</taxon>
        <taxon>Fungi</taxon>
        <taxon>Dikarya</taxon>
        <taxon>Basidiomycota</taxon>
        <taxon>Agaricomycotina</taxon>
        <taxon>Agaricomycetes</taxon>
        <taxon>Agaricomycetidae</taxon>
        <taxon>Boletales</taxon>
        <taxon>Coniophorineae</taxon>
        <taxon>Hygrophoropsidaceae</taxon>
        <taxon>Hygrophoropsis</taxon>
    </lineage>
</organism>
<sequence>MSSDTPLHNALQKALDDRAETGMYIFDITEPLPSSAPDLFSNDYLSLTTDPVAREYLFAKLAKNPPLFGSTGSRLATGNSDDYNALEQRLQHHYNSPAALLTNTGFTANLAFWGSVPQANDVIIYDDLIHMSCREGFRLAQAEAIYRFDHNSVSSFHAVLVDTLKKHPKIASGNGTVFVSVESLYSMDGDFCPLVEIVNLVEKLVPSGHAHIVVDEAHTTAMYGPHGSGFVAHLGLSDRVHTTMHTFGKAVGLQGGVVLTSSTIRQYLVNFARSFMFATSMPHLSIHAANALFDVILSERGDQLRKQLRDNCLYTYFRLSTAFKRVSKDLLYLEDNPMYEGKTELCSPIIPIFSPLAHDLSAFLRPRGYASTPFTYPVVREPRIRFIVHARNTREEIDGFVELLMIWASGKKARL</sequence>